<keyword evidence="3" id="KW-1185">Reference proteome</keyword>
<accession>A0A3S0ZI79</accession>
<dbReference type="Gene3D" id="2.40.50.90">
    <property type="match status" value="1"/>
</dbReference>
<dbReference type="EMBL" id="RSCJ01000036">
    <property type="protein sequence ID" value="RUR73387.1"/>
    <property type="molecule type" value="Genomic_DNA"/>
</dbReference>
<name>A0A3S0ZI79_CHLFR</name>
<sequence length="282" mass="32009">MPFLLIRGTFEPTSGVPDGDSVRFQAEDDTLFDKLEGRIEFKSGGQVQLRYEGIDALEKAAIQPFSSNATKRNIELLGGEQSGLPGYILSSHADGNGRPVCFVFTGDPPDWDNTGRGDELQADLLRQSINYKLLQEGYAYPMFYETLYKELRDEMVAATEEARAANRDIWAGDRSTDGFQVNIPPDLSTLPPIFPKLWRRLQSFYQRRSNRNKGLEAFIRELSRGKDRLFTIPDQRWIKFSTALQVDGNNIKMLYKPEEMVFESDVRLERLAASIAMSSIFA</sequence>
<dbReference type="OrthoDB" id="514445at2"/>
<organism evidence="2 3">
    <name type="scientific">Chlorogloeopsis fritschii PCC 6912</name>
    <dbReference type="NCBI Taxonomy" id="211165"/>
    <lineage>
        <taxon>Bacteria</taxon>
        <taxon>Bacillati</taxon>
        <taxon>Cyanobacteriota</taxon>
        <taxon>Cyanophyceae</taxon>
        <taxon>Nostocales</taxon>
        <taxon>Chlorogloeopsidaceae</taxon>
        <taxon>Chlorogloeopsis</taxon>
    </lineage>
</organism>
<dbReference type="Proteomes" id="UP000268857">
    <property type="component" value="Unassembled WGS sequence"/>
</dbReference>
<dbReference type="InterPro" id="IPR016071">
    <property type="entry name" value="Staphylococal_nuclease_OB-fold"/>
</dbReference>
<proteinExistence type="predicted"/>
<gene>
    <name evidence="2" type="ORF">PCC6912_57450</name>
</gene>
<evidence type="ECO:0000313" key="3">
    <source>
        <dbReference type="Proteomes" id="UP000268857"/>
    </source>
</evidence>
<dbReference type="SUPFAM" id="SSF50199">
    <property type="entry name" value="Staphylococcal nuclease"/>
    <property type="match status" value="1"/>
</dbReference>
<dbReference type="InterPro" id="IPR035437">
    <property type="entry name" value="SNase_OB-fold_sf"/>
</dbReference>
<comment type="caution">
    <text evidence="2">The sequence shown here is derived from an EMBL/GenBank/DDBJ whole genome shotgun (WGS) entry which is preliminary data.</text>
</comment>
<feature type="domain" description="TNase-like" evidence="1">
    <location>
        <begin position="16"/>
        <end position="172"/>
    </location>
</feature>
<reference evidence="2 3" key="1">
    <citation type="journal article" date="2019" name="Genome Biol. Evol.">
        <title>Day and night: Metabolic profiles and evolutionary relationships of six axenic non-marine cyanobacteria.</title>
        <authorList>
            <person name="Will S.E."/>
            <person name="Henke P."/>
            <person name="Boedeker C."/>
            <person name="Huang S."/>
            <person name="Brinkmann H."/>
            <person name="Rohde M."/>
            <person name="Jarek M."/>
            <person name="Friedl T."/>
            <person name="Seufert S."/>
            <person name="Schumacher M."/>
            <person name="Overmann J."/>
            <person name="Neumann-Schaal M."/>
            <person name="Petersen J."/>
        </authorList>
    </citation>
    <scope>NUCLEOTIDE SEQUENCE [LARGE SCALE GENOMIC DNA]</scope>
    <source>
        <strain evidence="2 3">PCC 6912</strain>
    </source>
</reference>
<evidence type="ECO:0000259" key="1">
    <source>
        <dbReference type="PROSITE" id="PS50830"/>
    </source>
</evidence>
<dbReference type="RefSeq" id="WP_016876646.1">
    <property type="nucleotide sequence ID" value="NZ_AJLN01000148.1"/>
</dbReference>
<protein>
    <recommendedName>
        <fullName evidence="1">TNase-like domain-containing protein</fullName>
    </recommendedName>
</protein>
<dbReference type="PROSITE" id="PS50830">
    <property type="entry name" value="TNASE_3"/>
    <property type="match status" value="1"/>
</dbReference>
<dbReference type="Pfam" id="PF00565">
    <property type="entry name" value="SNase"/>
    <property type="match status" value="1"/>
</dbReference>
<evidence type="ECO:0000313" key="2">
    <source>
        <dbReference type="EMBL" id="RUR73387.1"/>
    </source>
</evidence>
<dbReference type="AlphaFoldDB" id="A0A3S0ZI79"/>